<keyword evidence="2" id="KW-0812">Transmembrane</keyword>
<comment type="caution">
    <text evidence="5">The sequence shown here is derived from an EMBL/GenBank/DDBJ whole genome shotgun (WGS) entry which is preliminary data.</text>
</comment>
<organism evidence="5 6">
    <name type="scientific">Streptomyces xiangluensis</name>
    <dbReference type="NCBI Taxonomy" id="2665720"/>
    <lineage>
        <taxon>Bacteria</taxon>
        <taxon>Bacillati</taxon>
        <taxon>Actinomycetota</taxon>
        <taxon>Actinomycetes</taxon>
        <taxon>Kitasatosporales</taxon>
        <taxon>Streptomycetaceae</taxon>
        <taxon>Streptomyces</taxon>
    </lineage>
</organism>
<accession>A0ABV8YR35</accession>
<reference evidence="6" key="1">
    <citation type="journal article" date="2019" name="Int. J. Syst. Evol. Microbiol.">
        <title>The Global Catalogue of Microorganisms (GCM) 10K type strain sequencing project: providing services to taxonomists for standard genome sequencing and annotation.</title>
        <authorList>
            <consortium name="The Broad Institute Genomics Platform"/>
            <consortium name="The Broad Institute Genome Sequencing Center for Infectious Disease"/>
            <person name="Wu L."/>
            <person name="Ma J."/>
        </authorList>
    </citation>
    <scope>NUCLEOTIDE SEQUENCE [LARGE SCALE GENOMIC DNA]</scope>
    <source>
        <strain evidence="6">DT43</strain>
    </source>
</reference>
<keyword evidence="6" id="KW-1185">Reference proteome</keyword>
<sequence length="564" mass="58034">MGNRGRANERGRTKPAVIGGMIAVVLGGAGFGVYTVYDGGAAADDSASTADERKPAVKTGPLSAAEVKSAATTFLTAWQSGDVTKAAATTNDTAAARTLLTGYGKEARIKDVTLTPGTRSGAKMPFSVKGTVSYNGQTKALSYDSQLTVVRRAEDGKPLVDWQSSVVHPDLEDGDRLVTGEAGTPPVKALGRDGGELTAAKYPSLGTVLDGLREKYGKKAGGKAGIELRVIRKGSSGDSAKATEGDEGAPDKTLLELSKGTPGTVRTTLNPSLQATAEEQVAKKPKASLVMTKASTGEILAVANSGRGFNTAFQGSLAPGSTMKIISASLLLDKGLASMDEQHPCPKFSTYGGWKFQNDDKFEIKGGTFKASFARSCNTAFISQAKELSDDDLTKQAQEVFGLGKNNWSIGVSSFDGAVPVQSDAQMAASLIGQGAVRMNPLNMASVVATAKTGTFRQPYLVSPDVDDRTLAKAPRSLSASTRAQLQELLQYTAAAGTAAEAMAGLGPDTGAKTGSAEVDGQKKPNGWFTAWKGDLAAAGVVQQGGHGGEAAGPLVAAMLKAGS</sequence>
<evidence type="ECO:0000313" key="6">
    <source>
        <dbReference type="Proteomes" id="UP001596012"/>
    </source>
</evidence>
<evidence type="ECO:0000256" key="2">
    <source>
        <dbReference type="SAM" id="Phobius"/>
    </source>
</evidence>
<feature type="domain" description="Penicillin-binding protein transpeptidase" evidence="3">
    <location>
        <begin position="288"/>
        <end position="560"/>
    </location>
</feature>
<protein>
    <submittedName>
        <fullName evidence="5">Penicillin-binding transpeptidase domain-containing protein</fullName>
    </submittedName>
</protein>
<dbReference type="RefSeq" id="WP_386343827.1">
    <property type="nucleotide sequence ID" value="NZ_JBHSFG010000034.1"/>
</dbReference>
<proteinExistence type="predicted"/>
<dbReference type="Pfam" id="PF00905">
    <property type="entry name" value="Transpeptidase"/>
    <property type="match status" value="1"/>
</dbReference>
<dbReference type="InterPro" id="IPR007887">
    <property type="entry name" value="MecA_N"/>
</dbReference>
<keyword evidence="2" id="KW-1133">Transmembrane helix</keyword>
<dbReference type="InterPro" id="IPR050515">
    <property type="entry name" value="Beta-lactam/transpept"/>
</dbReference>
<evidence type="ECO:0000313" key="5">
    <source>
        <dbReference type="EMBL" id="MFC4466935.1"/>
    </source>
</evidence>
<dbReference type="InterPro" id="IPR001460">
    <property type="entry name" value="PCN-bd_Tpept"/>
</dbReference>
<evidence type="ECO:0000256" key="1">
    <source>
        <dbReference type="SAM" id="MobiDB-lite"/>
    </source>
</evidence>
<dbReference type="PANTHER" id="PTHR30627">
    <property type="entry name" value="PEPTIDOGLYCAN D,D-TRANSPEPTIDASE"/>
    <property type="match status" value="1"/>
</dbReference>
<evidence type="ECO:0000259" key="4">
    <source>
        <dbReference type="Pfam" id="PF05223"/>
    </source>
</evidence>
<feature type="compositionally biased region" description="Basic and acidic residues" evidence="1">
    <location>
        <begin position="241"/>
        <end position="254"/>
    </location>
</feature>
<feature type="region of interest" description="Disordered" evidence="1">
    <location>
        <begin position="235"/>
        <end position="254"/>
    </location>
</feature>
<dbReference type="SUPFAM" id="SSF56601">
    <property type="entry name" value="beta-lactamase/transpeptidase-like"/>
    <property type="match status" value="1"/>
</dbReference>
<dbReference type="Gene3D" id="3.40.710.10">
    <property type="entry name" value="DD-peptidase/beta-lactamase superfamily"/>
    <property type="match status" value="1"/>
</dbReference>
<feature type="domain" description="NTF2-like N-terminal transpeptidase" evidence="4">
    <location>
        <begin position="68"/>
        <end position="175"/>
    </location>
</feature>
<dbReference type="Pfam" id="PF05223">
    <property type="entry name" value="MecA_N"/>
    <property type="match status" value="1"/>
</dbReference>
<feature type="transmembrane region" description="Helical" evidence="2">
    <location>
        <begin position="16"/>
        <end position="37"/>
    </location>
</feature>
<dbReference type="Proteomes" id="UP001596012">
    <property type="component" value="Unassembled WGS sequence"/>
</dbReference>
<dbReference type="PANTHER" id="PTHR30627:SF24">
    <property type="entry name" value="PENICILLIN-BINDING PROTEIN 4B"/>
    <property type="match status" value="1"/>
</dbReference>
<name>A0ABV8YR35_9ACTN</name>
<dbReference type="InterPro" id="IPR012338">
    <property type="entry name" value="Beta-lactam/transpept-like"/>
</dbReference>
<evidence type="ECO:0000259" key="3">
    <source>
        <dbReference type="Pfam" id="PF00905"/>
    </source>
</evidence>
<dbReference type="EMBL" id="JBHSFG010000034">
    <property type="protein sequence ID" value="MFC4466935.1"/>
    <property type="molecule type" value="Genomic_DNA"/>
</dbReference>
<gene>
    <name evidence="5" type="ORF">ACFPH6_20810</name>
</gene>
<keyword evidence="2" id="KW-0472">Membrane</keyword>